<dbReference type="SMART" id="SM00248">
    <property type="entry name" value="ANK"/>
    <property type="match status" value="3"/>
</dbReference>
<dbReference type="EMBL" id="RCMK01001351">
    <property type="protein sequence ID" value="KAG2896224.1"/>
    <property type="molecule type" value="Genomic_DNA"/>
</dbReference>
<dbReference type="SUPFAM" id="SSF48403">
    <property type="entry name" value="Ankyrin repeat"/>
    <property type="match status" value="1"/>
</dbReference>
<feature type="repeat" description="ANK" evidence="3">
    <location>
        <begin position="43"/>
        <end position="75"/>
    </location>
</feature>
<dbReference type="EMBL" id="RCMV01001409">
    <property type="protein sequence ID" value="KAG3208741.1"/>
    <property type="molecule type" value="Genomic_DNA"/>
</dbReference>
<keyword evidence="2 3" id="KW-0040">ANK repeat</keyword>
<evidence type="ECO:0000313" key="7">
    <source>
        <dbReference type="EMBL" id="KAG2999515.1"/>
    </source>
</evidence>
<dbReference type="EMBL" id="RCML01000008">
    <property type="protein sequence ID" value="KAG2999515.1"/>
    <property type="molecule type" value="Genomic_DNA"/>
</dbReference>
<dbReference type="STRING" id="29920.A0A329SM81"/>
<gene>
    <name evidence="9" type="ORF">PC110_g7019</name>
    <name evidence="4" type="ORF">PC113_g105</name>
    <name evidence="6" type="ORF">PC115_g939</name>
    <name evidence="5" type="ORF">PC117_g23064</name>
    <name evidence="7" type="ORF">PC118_g765</name>
    <name evidence="8" type="ORF">PC129_g20236</name>
</gene>
<evidence type="ECO:0000313" key="4">
    <source>
        <dbReference type="EMBL" id="KAG2869537.1"/>
    </source>
</evidence>
<dbReference type="Proteomes" id="UP000736787">
    <property type="component" value="Unassembled WGS sequence"/>
</dbReference>
<dbReference type="AlphaFoldDB" id="A0A329SM81"/>
<sequence>MHAEDRAQEKIAEFVRYAISSDLDKLREMITKRKMNPNAKDRFGMNAIHWASYVGELECIKELIKAGGSPTAKDSNGRNALHHACRKDHDEVVRYLVSTAKVDINSRSENQDTPLHKAVRGKSIKVVEMLLKLGADPNLRNEQNRTPLGELEAATSPALTIESNASNRVTSAKLPTPIEIRNEATNPELRPPDFIGLALQPIRRGSHTTERTEVRSFMSRRSITECTDHTARRNSMSEEPSKWATSTLSKPAALYVSSPDPKKEHASLQKDLHYAGERVIMAIRVKGALSDAEKLGLMRLMLEKHTRLPGMNPDISLALH</sequence>
<evidence type="ECO:0000313" key="8">
    <source>
        <dbReference type="EMBL" id="KAG3208741.1"/>
    </source>
</evidence>
<dbReference type="Gene3D" id="1.25.40.20">
    <property type="entry name" value="Ankyrin repeat-containing domain"/>
    <property type="match status" value="1"/>
</dbReference>
<evidence type="ECO:0000256" key="2">
    <source>
        <dbReference type="ARBA" id="ARBA00023043"/>
    </source>
</evidence>
<reference evidence="4" key="2">
    <citation type="submission" date="2018-10" db="EMBL/GenBank/DDBJ databases">
        <title>Effector identification in a new, highly contiguous assembly of the strawberry crown rot pathogen Phytophthora cactorum.</title>
        <authorList>
            <person name="Armitage A.D."/>
            <person name="Nellist C.F."/>
            <person name="Bates H."/>
            <person name="Vickerstaff R.J."/>
            <person name="Harrison R.J."/>
        </authorList>
    </citation>
    <scope>NUCLEOTIDE SEQUENCE</scope>
    <source>
        <strain evidence="4">15-7</strain>
        <strain evidence="6">4032</strain>
        <strain evidence="5">4040</strain>
        <strain evidence="7">P415</strain>
        <strain evidence="8">P421</strain>
    </source>
</reference>
<keyword evidence="10" id="KW-1185">Reference proteome</keyword>
<evidence type="ECO:0000313" key="6">
    <source>
        <dbReference type="EMBL" id="KAG2943239.1"/>
    </source>
</evidence>
<dbReference type="InterPro" id="IPR036770">
    <property type="entry name" value="Ankyrin_rpt-contain_sf"/>
</dbReference>
<dbReference type="PANTHER" id="PTHR24171">
    <property type="entry name" value="ANKYRIN REPEAT DOMAIN-CONTAINING PROTEIN 39-RELATED"/>
    <property type="match status" value="1"/>
</dbReference>
<keyword evidence="1" id="KW-0677">Repeat</keyword>
<dbReference type="Proteomes" id="UP000760860">
    <property type="component" value="Unassembled WGS sequence"/>
</dbReference>
<comment type="caution">
    <text evidence="9">The sequence shown here is derived from an EMBL/GenBank/DDBJ whole genome shotgun (WGS) entry which is preliminary data.</text>
</comment>
<organism evidence="9 10">
    <name type="scientific">Phytophthora cactorum</name>
    <dbReference type="NCBI Taxonomy" id="29920"/>
    <lineage>
        <taxon>Eukaryota</taxon>
        <taxon>Sar</taxon>
        <taxon>Stramenopiles</taxon>
        <taxon>Oomycota</taxon>
        <taxon>Peronosporomycetes</taxon>
        <taxon>Peronosporales</taxon>
        <taxon>Peronosporaceae</taxon>
        <taxon>Phytophthora</taxon>
    </lineage>
</organism>
<dbReference type="Proteomes" id="UP000251314">
    <property type="component" value="Unassembled WGS sequence"/>
</dbReference>
<dbReference type="InterPro" id="IPR002110">
    <property type="entry name" value="Ankyrin_rpt"/>
</dbReference>
<dbReference type="EMBL" id="RCMI01000011">
    <property type="protein sequence ID" value="KAG2943239.1"/>
    <property type="molecule type" value="Genomic_DNA"/>
</dbReference>
<protein>
    <submittedName>
        <fullName evidence="9">Uncharacterized protein</fullName>
    </submittedName>
</protein>
<dbReference type="EMBL" id="MJFZ01000131">
    <property type="protein sequence ID" value="RAW36692.1"/>
    <property type="molecule type" value="Genomic_DNA"/>
</dbReference>
<dbReference type="PROSITE" id="PS50297">
    <property type="entry name" value="ANK_REP_REGION"/>
    <property type="match status" value="2"/>
</dbReference>
<dbReference type="Proteomes" id="UP000774804">
    <property type="component" value="Unassembled WGS sequence"/>
</dbReference>
<dbReference type="PROSITE" id="PS50088">
    <property type="entry name" value="ANK_REPEAT"/>
    <property type="match status" value="3"/>
</dbReference>
<name>A0A329SM81_9STRA</name>
<feature type="repeat" description="ANK" evidence="3">
    <location>
        <begin position="76"/>
        <end position="98"/>
    </location>
</feature>
<dbReference type="Pfam" id="PF12796">
    <property type="entry name" value="Ank_2"/>
    <property type="match status" value="1"/>
</dbReference>
<reference evidence="9 10" key="1">
    <citation type="submission" date="2018-01" db="EMBL/GenBank/DDBJ databases">
        <title>Draft genome of the strawberry crown rot pathogen Phytophthora cactorum.</title>
        <authorList>
            <person name="Armitage A.D."/>
            <person name="Lysoe E."/>
            <person name="Nellist C.F."/>
            <person name="Harrison R.J."/>
            <person name="Brurberg M.B."/>
        </authorList>
    </citation>
    <scope>NUCLEOTIDE SEQUENCE [LARGE SCALE GENOMIC DNA]</scope>
    <source>
        <strain evidence="9 10">10300</strain>
    </source>
</reference>
<evidence type="ECO:0000313" key="5">
    <source>
        <dbReference type="EMBL" id="KAG2896224.1"/>
    </source>
</evidence>
<dbReference type="EMBL" id="RCMG01000001">
    <property type="protein sequence ID" value="KAG2869537.1"/>
    <property type="molecule type" value="Genomic_DNA"/>
</dbReference>
<evidence type="ECO:0000313" key="10">
    <source>
        <dbReference type="Proteomes" id="UP000251314"/>
    </source>
</evidence>
<evidence type="ECO:0000313" key="9">
    <source>
        <dbReference type="EMBL" id="RAW36692.1"/>
    </source>
</evidence>
<dbReference type="PRINTS" id="PR01415">
    <property type="entry name" value="ANKYRIN"/>
</dbReference>
<dbReference type="Proteomes" id="UP000735874">
    <property type="component" value="Unassembled WGS sequence"/>
</dbReference>
<dbReference type="OrthoDB" id="20872at2759"/>
<dbReference type="VEuPathDB" id="FungiDB:PC110_g7019"/>
<feature type="repeat" description="ANK" evidence="3">
    <location>
        <begin position="110"/>
        <end position="142"/>
    </location>
</feature>
<evidence type="ECO:0000256" key="3">
    <source>
        <dbReference type="PROSITE-ProRule" id="PRU00023"/>
    </source>
</evidence>
<evidence type="ECO:0000256" key="1">
    <source>
        <dbReference type="ARBA" id="ARBA00022737"/>
    </source>
</evidence>
<proteinExistence type="predicted"/>
<accession>A0A329SM81</accession>
<dbReference type="Proteomes" id="UP000697107">
    <property type="component" value="Unassembled WGS sequence"/>
</dbReference>